<proteinExistence type="predicted"/>
<dbReference type="GO" id="GO:0005615">
    <property type="term" value="C:extracellular space"/>
    <property type="evidence" value="ECO:0007669"/>
    <property type="project" value="TreeGrafter"/>
</dbReference>
<evidence type="ECO:0000313" key="3">
    <source>
        <dbReference type="EMBL" id="ELU01439.1"/>
    </source>
</evidence>
<evidence type="ECO:0000256" key="2">
    <source>
        <dbReference type="SAM" id="SignalP"/>
    </source>
</evidence>
<evidence type="ECO:0000313" key="5">
    <source>
        <dbReference type="Proteomes" id="UP000014760"/>
    </source>
</evidence>
<sequence>MEIHLLVWLLCLLNSENSLGVSIWHGGQGLTSIPDNIETSVSELGCSNNNISAITKSDFNDKYPALVLITLKNNEITTVEYGCFKGTALRQIVLGWNLLTVFPDFREVKDTLEYIDLVNNKIPKISRTELDYLTKISGIQLNNNPLVQVPQLTRLLPTLNKLSVYGIELDCCSLTIWLKRKPNTLDLGMNIRPCSYPSTWNATKWESITEGMLLQNTCEVRKECLDHLEQGSWNGLYNHITTFKIRLNETYQSLRLYQTSFMRTFLSWVI</sequence>
<dbReference type="EMBL" id="AMQN01009258">
    <property type="status" value="NOT_ANNOTATED_CDS"/>
    <property type="molecule type" value="Genomic_DNA"/>
</dbReference>
<keyword evidence="1 2" id="KW-0732">Signal</keyword>
<evidence type="ECO:0008006" key="6">
    <source>
        <dbReference type="Google" id="ProtNLM"/>
    </source>
</evidence>
<feature type="chain" id="PRO_5008787726" description="LRRCT domain-containing protein" evidence="2">
    <location>
        <begin position="21"/>
        <end position="270"/>
    </location>
</feature>
<dbReference type="InterPro" id="IPR032675">
    <property type="entry name" value="LRR_dom_sf"/>
</dbReference>
<dbReference type="PANTHER" id="PTHR24373:SF370">
    <property type="entry name" value="FISH-LIPS, ISOFORM E"/>
    <property type="match status" value="1"/>
</dbReference>
<dbReference type="InterPro" id="IPR050328">
    <property type="entry name" value="Dev_Immune_Receptor"/>
</dbReference>
<reference evidence="5" key="1">
    <citation type="submission" date="2012-12" db="EMBL/GenBank/DDBJ databases">
        <authorList>
            <person name="Hellsten U."/>
            <person name="Grimwood J."/>
            <person name="Chapman J.A."/>
            <person name="Shapiro H."/>
            <person name="Aerts A."/>
            <person name="Otillar R.P."/>
            <person name="Terry A.Y."/>
            <person name="Boore J.L."/>
            <person name="Simakov O."/>
            <person name="Marletaz F."/>
            <person name="Cho S.-J."/>
            <person name="Edsinger-Gonzales E."/>
            <person name="Havlak P."/>
            <person name="Kuo D.-H."/>
            <person name="Larsson T."/>
            <person name="Lv J."/>
            <person name="Arendt D."/>
            <person name="Savage R."/>
            <person name="Osoegawa K."/>
            <person name="de Jong P."/>
            <person name="Lindberg D.R."/>
            <person name="Seaver E.C."/>
            <person name="Weisblat D.A."/>
            <person name="Putnam N.H."/>
            <person name="Grigoriev I.V."/>
            <person name="Rokhsar D.S."/>
        </authorList>
    </citation>
    <scope>NUCLEOTIDE SEQUENCE</scope>
    <source>
        <strain evidence="5">I ESC-2004</strain>
    </source>
</reference>
<dbReference type="InterPro" id="IPR001611">
    <property type="entry name" value="Leu-rich_rpt"/>
</dbReference>
<dbReference type="EMBL" id="KB305044">
    <property type="protein sequence ID" value="ELU01439.1"/>
    <property type="molecule type" value="Genomic_DNA"/>
</dbReference>
<dbReference type="GO" id="GO:0031012">
    <property type="term" value="C:extracellular matrix"/>
    <property type="evidence" value="ECO:0007669"/>
    <property type="project" value="TreeGrafter"/>
</dbReference>
<reference evidence="4" key="3">
    <citation type="submission" date="2015-06" db="UniProtKB">
        <authorList>
            <consortium name="EnsemblMetazoa"/>
        </authorList>
    </citation>
    <scope>IDENTIFICATION</scope>
</reference>
<feature type="signal peptide" evidence="2">
    <location>
        <begin position="1"/>
        <end position="20"/>
    </location>
</feature>
<reference evidence="3 5" key="2">
    <citation type="journal article" date="2013" name="Nature">
        <title>Insights into bilaterian evolution from three spiralian genomes.</title>
        <authorList>
            <person name="Simakov O."/>
            <person name="Marletaz F."/>
            <person name="Cho S.J."/>
            <person name="Edsinger-Gonzales E."/>
            <person name="Havlak P."/>
            <person name="Hellsten U."/>
            <person name="Kuo D.H."/>
            <person name="Larsson T."/>
            <person name="Lv J."/>
            <person name="Arendt D."/>
            <person name="Savage R."/>
            <person name="Osoegawa K."/>
            <person name="de Jong P."/>
            <person name="Grimwood J."/>
            <person name="Chapman J.A."/>
            <person name="Shapiro H."/>
            <person name="Aerts A."/>
            <person name="Otillar R.P."/>
            <person name="Terry A.Y."/>
            <person name="Boore J.L."/>
            <person name="Grigoriev I.V."/>
            <person name="Lindberg D.R."/>
            <person name="Seaver E.C."/>
            <person name="Weisblat D.A."/>
            <person name="Putnam N.H."/>
            <person name="Rokhsar D.S."/>
        </authorList>
    </citation>
    <scope>NUCLEOTIDE SEQUENCE</scope>
    <source>
        <strain evidence="3 5">I ESC-2004</strain>
    </source>
</reference>
<dbReference type="Proteomes" id="UP000014760">
    <property type="component" value="Unassembled WGS sequence"/>
</dbReference>
<dbReference type="SUPFAM" id="SSF52058">
    <property type="entry name" value="L domain-like"/>
    <property type="match status" value="1"/>
</dbReference>
<keyword evidence="5" id="KW-1185">Reference proteome</keyword>
<dbReference type="HOGENOM" id="CLU_074440_0_0_1"/>
<accession>R7U660</accession>
<dbReference type="STRING" id="283909.R7U660"/>
<evidence type="ECO:0000256" key="1">
    <source>
        <dbReference type="ARBA" id="ARBA00022729"/>
    </source>
</evidence>
<name>R7U660_CAPTE</name>
<dbReference type="PANTHER" id="PTHR24373">
    <property type="entry name" value="SLIT RELATED LEUCINE-RICH REPEAT NEURONAL PROTEIN"/>
    <property type="match status" value="1"/>
</dbReference>
<dbReference type="OrthoDB" id="676979at2759"/>
<dbReference type="AlphaFoldDB" id="R7U660"/>
<evidence type="ECO:0000313" key="4">
    <source>
        <dbReference type="EnsemblMetazoa" id="CapteP206788"/>
    </source>
</evidence>
<dbReference type="Gene3D" id="3.80.10.10">
    <property type="entry name" value="Ribonuclease Inhibitor"/>
    <property type="match status" value="2"/>
</dbReference>
<protein>
    <recommendedName>
        <fullName evidence="6">LRRCT domain-containing protein</fullName>
    </recommendedName>
</protein>
<gene>
    <name evidence="3" type="ORF">CAPTEDRAFT_206788</name>
</gene>
<organism evidence="3">
    <name type="scientific">Capitella teleta</name>
    <name type="common">Polychaete worm</name>
    <dbReference type="NCBI Taxonomy" id="283909"/>
    <lineage>
        <taxon>Eukaryota</taxon>
        <taxon>Metazoa</taxon>
        <taxon>Spiralia</taxon>
        <taxon>Lophotrochozoa</taxon>
        <taxon>Annelida</taxon>
        <taxon>Polychaeta</taxon>
        <taxon>Sedentaria</taxon>
        <taxon>Scolecida</taxon>
        <taxon>Capitellidae</taxon>
        <taxon>Capitella</taxon>
    </lineage>
</organism>
<dbReference type="Pfam" id="PF13855">
    <property type="entry name" value="LRR_8"/>
    <property type="match status" value="1"/>
</dbReference>
<dbReference type="EnsemblMetazoa" id="CapteT206788">
    <property type="protein sequence ID" value="CapteP206788"/>
    <property type="gene ID" value="CapteG206788"/>
</dbReference>